<reference evidence="2" key="1">
    <citation type="journal article" date="2012" name="Proc. Natl. Acad. Sci. U.S.A.">
        <title>Antigenic diversity is generated by distinct evolutionary mechanisms in African trypanosome species.</title>
        <authorList>
            <person name="Jackson A.P."/>
            <person name="Berry A."/>
            <person name="Aslett M."/>
            <person name="Allison H.C."/>
            <person name="Burton P."/>
            <person name="Vavrova-Anderson J."/>
            <person name="Brown R."/>
            <person name="Browne H."/>
            <person name="Corton N."/>
            <person name="Hauser H."/>
            <person name="Gamble J."/>
            <person name="Gilderthorp R."/>
            <person name="Marcello L."/>
            <person name="McQuillan J."/>
            <person name="Otto T.D."/>
            <person name="Quail M.A."/>
            <person name="Sanders M.J."/>
            <person name="van Tonder A."/>
            <person name="Ginger M.L."/>
            <person name="Field M.C."/>
            <person name="Barry J.D."/>
            <person name="Hertz-Fowler C."/>
            <person name="Berriman M."/>
        </authorList>
    </citation>
    <scope>NUCLEOTIDE SEQUENCE</scope>
    <source>
        <strain evidence="2">IL3000</strain>
    </source>
</reference>
<gene>
    <name evidence="2" type="ORF">TCIL3000_8_2790</name>
</gene>
<feature type="region of interest" description="Disordered" evidence="1">
    <location>
        <begin position="8"/>
        <end position="84"/>
    </location>
</feature>
<protein>
    <submittedName>
        <fullName evidence="2">Uncharacterized protein TCIL3000_8_2790</fullName>
    </submittedName>
</protein>
<dbReference type="AlphaFoldDB" id="G0URP8"/>
<proteinExistence type="predicted"/>
<sequence length="166" mass="18297">MLLGVLLQRERAQGGMLRRRPDPFPPHQRPGHVPLQGRRRSRHATKQNTKSTRQNPRLSKKSPLSGPGPRKGNRAVAPATPPKSNKLERMIFFAQWKKYAFLIGAHPPAGPPPGVPGLAASWLSGRYGDGFESPWLLFFTRLARHAPELSPARRSPSSSVGRAHGS</sequence>
<name>G0URP8_TRYCI</name>
<feature type="compositionally biased region" description="Polar residues" evidence="1">
    <location>
        <begin position="46"/>
        <end position="57"/>
    </location>
</feature>
<accession>G0URP8</accession>
<dbReference type="VEuPathDB" id="TriTrypDB:TcIL3000_8_2790"/>
<dbReference type="EMBL" id="HE575321">
    <property type="protein sequence ID" value="CCC92060.1"/>
    <property type="molecule type" value="Genomic_DNA"/>
</dbReference>
<evidence type="ECO:0000256" key="1">
    <source>
        <dbReference type="SAM" id="MobiDB-lite"/>
    </source>
</evidence>
<evidence type="ECO:0000313" key="2">
    <source>
        <dbReference type="EMBL" id="CCC92060.1"/>
    </source>
</evidence>
<feature type="region of interest" description="Disordered" evidence="1">
    <location>
        <begin position="147"/>
        <end position="166"/>
    </location>
</feature>
<organism evidence="2">
    <name type="scientific">Trypanosoma congolense (strain IL3000)</name>
    <dbReference type="NCBI Taxonomy" id="1068625"/>
    <lineage>
        <taxon>Eukaryota</taxon>
        <taxon>Discoba</taxon>
        <taxon>Euglenozoa</taxon>
        <taxon>Kinetoplastea</taxon>
        <taxon>Metakinetoplastina</taxon>
        <taxon>Trypanosomatida</taxon>
        <taxon>Trypanosomatidae</taxon>
        <taxon>Trypanosoma</taxon>
        <taxon>Nannomonas</taxon>
    </lineage>
</organism>